<accession>A0AAP0X6P8</accession>
<dbReference type="AlphaFoldDB" id="A0AAP0X6P8"/>
<dbReference type="GO" id="GO:0005886">
    <property type="term" value="C:plasma membrane"/>
    <property type="evidence" value="ECO:0007669"/>
    <property type="project" value="InterPro"/>
</dbReference>
<proteinExistence type="predicted"/>
<dbReference type="PANTHER" id="PTHR33929:SF4">
    <property type="entry name" value="MEMBRANE-ASSOCIATED KINASE REGULATOR 5"/>
    <property type="match status" value="1"/>
</dbReference>
<gene>
    <name evidence="2" type="ORF">L1049_019676</name>
</gene>
<dbReference type="PANTHER" id="PTHR33929">
    <property type="entry name" value="MEMBRANE-ASSOCIATED KINASE REGULATOR 2-RELATED"/>
    <property type="match status" value="1"/>
</dbReference>
<evidence type="ECO:0000256" key="1">
    <source>
        <dbReference type="SAM" id="MobiDB-lite"/>
    </source>
</evidence>
<dbReference type="Proteomes" id="UP001415857">
    <property type="component" value="Unassembled WGS sequence"/>
</dbReference>
<name>A0AAP0X6P8_LIQFO</name>
<dbReference type="EMBL" id="JBBPBK010000001">
    <property type="protein sequence ID" value="KAK9291727.1"/>
    <property type="molecule type" value="Genomic_DNA"/>
</dbReference>
<protein>
    <recommendedName>
        <fullName evidence="4">Membrane-associated kinase regulator 2</fullName>
    </recommendedName>
</protein>
<feature type="compositionally biased region" description="Basic and acidic residues" evidence="1">
    <location>
        <begin position="65"/>
        <end position="94"/>
    </location>
</feature>
<evidence type="ECO:0000313" key="3">
    <source>
        <dbReference type="Proteomes" id="UP001415857"/>
    </source>
</evidence>
<comment type="caution">
    <text evidence="2">The sequence shown here is derived from an EMBL/GenBank/DDBJ whole genome shotgun (WGS) entry which is preliminary data.</text>
</comment>
<evidence type="ECO:0008006" key="4">
    <source>
        <dbReference type="Google" id="ProtNLM"/>
    </source>
</evidence>
<evidence type="ECO:0000313" key="2">
    <source>
        <dbReference type="EMBL" id="KAK9291727.1"/>
    </source>
</evidence>
<organism evidence="2 3">
    <name type="scientific">Liquidambar formosana</name>
    <name type="common">Formosan gum</name>
    <dbReference type="NCBI Taxonomy" id="63359"/>
    <lineage>
        <taxon>Eukaryota</taxon>
        <taxon>Viridiplantae</taxon>
        <taxon>Streptophyta</taxon>
        <taxon>Embryophyta</taxon>
        <taxon>Tracheophyta</taxon>
        <taxon>Spermatophyta</taxon>
        <taxon>Magnoliopsida</taxon>
        <taxon>eudicotyledons</taxon>
        <taxon>Gunneridae</taxon>
        <taxon>Pentapetalae</taxon>
        <taxon>Saxifragales</taxon>
        <taxon>Altingiaceae</taxon>
        <taxon>Liquidambar</taxon>
    </lineage>
</organism>
<sequence>MEALSFSFLKFWKNLATTHGGDATKNPTEITHYPSFETDNEVDEEDSFFELELTVPDCDNDEDRDNPADNKHNDGETFDFREHPFKDPSKKIGDKRRILPIEPNSKPQSPISILKSAPKFRVLMFGFKKSKTEKTGKTEPKSVFMATPKHAQQENKLFAVKFKVEEAPVVSMFTRGNSVRDVGSTLQKQSSEDDFSKRFSKDVVQKYLKLIKPLYVKVSKRYNEKVGLSDVFSTASPVSSPASAPVSSPKKAMKTTWKKEEAGEKQGNIPAGLRVVCKHLGKSRSASAAVGVVVPPPASRRDDSLLQQHDGIQSAILHCKRSFNSSREPSLLSRSTSDFCGEKSMDSLRKSIEEDN</sequence>
<feature type="region of interest" description="Disordered" evidence="1">
    <location>
        <begin position="56"/>
        <end position="94"/>
    </location>
</feature>
<keyword evidence="3" id="KW-1185">Reference proteome</keyword>
<dbReference type="InterPro" id="IPR039619">
    <property type="entry name" value="MAKR2/5"/>
</dbReference>
<reference evidence="2 3" key="1">
    <citation type="journal article" date="2024" name="Plant J.">
        <title>Genome sequences and population genomics reveal climatic adaptation and genomic divergence between two closely related sweetgum species.</title>
        <authorList>
            <person name="Xu W.Q."/>
            <person name="Ren C.Q."/>
            <person name="Zhang X.Y."/>
            <person name="Comes H.P."/>
            <person name="Liu X.H."/>
            <person name="Li Y.G."/>
            <person name="Kettle C.J."/>
            <person name="Jalonen R."/>
            <person name="Gaisberger H."/>
            <person name="Ma Y.Z."/>
            <person name="Qiu Y.X."/>
        </authorList>
    </citation>
    <scope>NUCLEOTIDE SEQUENCE [LARGE SCALE GENOMIC DNA]</scope>
    <source>
        <strain evidence="2">Hangzhou</strain>
    </source>
</reference>